<evidence type="ECO:0000313" key="1">
    <source>
        <dbReference type="EMBL" id="KUI62440.1"/>
    </source>
</evidence>
<reference evidence="2" key="1">
    <citation type="submission" date="2014-12" db="EMBL/GenBank/DDBJ databases">
        <title>Genome Sequence of Valsa Canker Pathogens Uncovers a Specific Adaption of Colonization on Woody Bark.</title>
        <authorList>
            <person name="Yin Z."/>
            <person name="Liu H."/>
            <person name="Gao X."/>
            <person name="Li Z."/>
            <person name="Song N."/>
            <person name="Ke X."/>
            <person name="Dai Q."/>
            <person name="Wu Y."/>
            <person name="Sun Y."/>
            <person name="Xu J.-R."/>
            <person name="Kang Z.K."/>
            <person name="Wang L."/>
            <person name="Huang L."/>
        </authorList>
    </citation>
    <scope>NUCLEOTIDE SEQUENCE [LARGE SCALE GENOMIC DNA]</scope>
    <source>
        <strain evidence="2">SXYL134</strain>
    </source>
</reference>
<protein>
    <submittedName>
        <fullName evidence="1">Uncharacterized protein</fullName>
    </submittedName>
</protein>
<dbReference type="Proteomes" id="UP000078576">
    <property type="component" value="Unassembled WGS sequence"/>
</dbReference>
<dbReference type="EMBL" id="KN714812">
    <property type="protein sequence ID" value="KUI62440.1"/>
    <property type="molecule type" value="Genomic_DNA"/>
</dbReference>
<organism evidence="1 2">
    <name type="scientific">Cytospora mali</name>
    <name type="common">Apple Valsa canker fungus</name>
    <name type="synonym">Valsa mali</name>
    <dbReference type="NCBI Taxonomy" id="578113"/>
    <lineage>
        <taxon>Eukaryota</taxon>
        <taxon>Fungi</taxon>
        <taxon>Dikarya</taxon>
        <taxon>Ascomycota</taxon>
        <taxon>Pezizomycotina</taxon>
        <taxon>Sordariomycetes</taxon>
        <taxon>Sordariomycetidae</taxon>
        <taxon>Diaporthales</taxon>
        <taxon>Cytosporaceae</taxon>
        <taxon>Cytospora</taxon>
    </lineage>
</organism>
<gene>
    <name evidence="1" type="ORF">VP1G_09539</name>
</gene>
<name>A0A194VEL1_CYTMA</name>
<evidence type="ECO:0000313" key="2">
    <source>
        <dbReference type="Proteomes" id="UP000078576"/>
    </source>
</evidence>
<keyword evidence="2" id="KW-1185">Reference proteome</keyword>
<dbReference type="AlphaFoldDB" id="A0A194VEL1"/>
<sequence>MNVKEVLKGWFLFIEESYLPPDSGNQDPGSELNQRRRLVSQWASMSQDARDAYHNRAPLPASLKPPAAYKMEDVFKDQMPNADCKCVAPLRDNPRNRVLWTKMRILTTAHFWGMAMTRQGTVIFTQLYGAVMFVDQEALDTGRLLMCDFADDGEITESARIRISLMPQLYLMA</sequence>
<dbReference type="OrthoDB" id="5396831at2759"/>
<accession>A0A194VEL1</accession>
<dbReference type="STRING" id="694573.A0A194VEL1"/>
<proteinExistence type="predicted"/>